<keyword evidence="11" id="KW-0961">Cell wall biogenesis/degradation</keyword>
<dbReference type="EC" id="3.4.16.4" evidence="4"/>
<evidence type="ECO:0000256" key="11">
    <source>
        <dbReference type="ARBA" id="ARBA00023316"/>
    </source>
</evidence>
<evidence type="ECO:0000256" key="12">
    <source>
        <dbReference type="ARBA" id="ARBA00034000"/>
    </source>
</evidence>
<dbReference type="PANTHER" id="PTHR21581">
    <property type="entry name" value="D-ALANYL-D-ALANINE CARBOXYPEPTIDASE"/>
    <property type="match status" value="1"/>
</dbReference>
<evidence type="ECO:0000256" key="1">
    <source>
        <dbReference type="ARBA" id="ARBA00003217"/>
    </source>
</evidence>
<evidence type="ECO:0000256" key="14">
    <source>
        <dbReference type="SAM" id="SignalP"/>
    </source>
</evidence>
<proteinExistence type="inferred from homology"/>
<evidence type="ECO:0000256" key="10">
    <source>
        <dbReference type="ARBA" id="ARBA00022984"/>
    </source>
</evidence>
<dbReference type="PROSITE" id="PS51257">
    <property type="entry name" value="PROKAR_LIPOPROTEIN"/>
    <property type="match status" value="1"/>
</dbReference>
<dbReference type="GO" id="GO:0004180">
    <property type="term" value="F:carboxypeptidase activity"/>
    <property type="evidence" value="ECO:0007669"/>
    <property type="project" value="UniProtKB-KW"/>
</dbReference>
<dbReference type="Pfam" id="PF07943">
    <property type="entry name" value="PBP5_C"/>
    <property type="match status" value="1"/>
</dbReference>
<evidence type="ECO:0000256" key="6">
    <source>
        <dbReference type="ARBA" id="ARBA00022670"/>
    </source>
</evidence>
<dbReference type="SUPFAM" id="SSF69189">
    <property type="entry name" value="Penicillin-binding protein associated domain"/>
    <property type="match status" value="1"/>
</dbReference>
<dbReference type="InterPro" id="IPR037167">
    <property type="entry name" value="Peptidase_S11_C_sf"/>
</dbReference>
<gene>
    <name evidence="16" type="ORF">WMO75_09745</name>
</gene>
<dbReference type="PANTHER" id="PTHR21581:SF6">
    <property type="entry name" value="TRAFFICKING PROTEIN PARTICLE COMPLEX SUBUNIT 12"/>
    <property type="match status" value="1"/>
</dbReference>
<dbReference type="SMART" id="SM00936">
    <property type="entry name" value="PBP5_C"/>
    <property type="match status" value="1"/>
</dbReference>
<keyword evidence="9" id="KW-0133">Cell shape</keyword>
<comment type="similarity">
    <text evidence="3 13">Belongs to the peptidase S11 family.</text>
</comment>
<evidence type="ECO:0000256" key="3">
    <source>
        <dbReference type="ARBA" id="ARBA00007164"/>
    </source>
</evidence>
<keyword evidence="8 16" id="KW-0378">Hydrolase</keyword>
<evidence type="ECO:0000256" key="4">
    <source>
        <dbReference type="ARBA" id="ARBA00012448"/>
    </source>
</evidence>
<dbReference type="InterPro" id="IPR015956">
    <property type="entry name" value="Peniciliin-bd_prot_C_sf"/>
</dbReference>
<dbReference type="Pfam" id="PF00768">
    <property type="entry name" value="Peptidase_S11"/>
    <property type="match status" value="1"/>
</dbReference>
<evidence type="ECO:0000256" key="9">
    <source>
        <dbReference type="ARBA" id="ARBA00022960"/>
    </source>
</evidence>
<dbReference type="Proteomes" id="UP001446032">
    <property type="component" value="Unassembled WGS sequence"/>
</dbReference>
<dbReference type="PRINTS" id="PR00725">
    <property type="entry name" value="DADACBPTASE1"/>
</dbReference>
<dbReference type="InterPro" id="IPR012907">
    <property type="entry name" value="Peptidase_S11_C"/>
</dbReference>
<name>A0ABV1AKA9_9FIRM</name>
<protein>
    <recommendedName>
        <fullName evidence="4">serine-type D-Ala-D-Ala carboxypeptidase</fullName>
        <ecNumber evidence="4">3.4.16.4</ecNumber>
    </recommendedName>
</protein>
<evidence type="ECO:0000313" key="17">
    <source>
        <dbReference type="Proteomes" id="UP001446032"/>
    </source>
</evidence>
<keyword evidence="17" id="KW-1185">Reference proteome</keyword>
<dbReference type="InterPro" id="IPR001967">
    <property type="entry name" value="Peptidase_S11_N"/>
</dbReference>
<evidence type="ECO:0000256" key="7">
    <source>
        <dbReference type="ARBA" id="ARBA00022729"/>
    </source>
</evidence>
<comment type="caution">
    <text evidence="16">The sequence shown here is derived from an EMBL/GenBank/DDBJ whole genome shotgun (WGS) entry which is preliminary data.</text>
</comment>
<dbReference type="Gene3D" id="2.60.410.10">
    <property type="entry name" value="D-Ala-D-Ala carboxypeptidase, C-terminal domain"/>
    <property type="match status" value="1"/>
</dbReference>
<accession>A0ABV1AKA9</accession>
<feature type="chain" id="PRO_5046749788" description="serine-type D-Ala-D-Ala carboxypeptidase" evidence="14">
    <location>
        <begin position="29"/>
        <end position="404"/>
    </location>
</feature>
<comment type="catalytic activity">
    <reaction evidence="12">
        <text>Preferential cleavage: (Ac)2-L-Lys-D-Ala-|-D-Ala. Also transpeptidation of peptidyl-alanyl moieties that are N-acyl substituents of D-alanine.</text>
        <dbReference type="EC" id="3.4.16.4"/>
    </reaction>
</comment>
<evidence type="ECO:0000256" key="5">
    <source>
        <dbReference type="ARBA" id="ARBA00022645"/>
    </source>
</evidence>
<dbReference type="RefSeq" id="WP_022213765.1">
    <property type="nucleotide sequence ID" value="NZ_JBBMEI010000026.1"/>
</dbReference>
<keyword evidence="5 16" id="KW-0121">Carboxypeptidase</keyword>
<keyword evidence="6" id="KW-0645">Protease</keyword>
<evidence type="ECO:0000313" key="16">
    <source>
        <dbReference type="EMBL" id="MEQ2358613.1"/>
    </source>
</evidence>
<dbReference type="InterPro" id="IPR018044">
    <property type="entry name" value="Peptidase_S11"/>
</dbReference>
<sequence>MKFPGKIRKTAACFLLFCIVLACIPVHAEENEAVEISAPSGVLMEPETKTILYEKDKDTRRSPASVTKVMTLLLIFDHLKDGSLKLTDTVTTSAHAKSMGGSQVFLEEGETQDVETMIKCIVVASGNDASVAMAEHIAGSEEAFVKEMNARAEGLGMENTHFVDCCGLTDSDEHYTTAYDIALMSRELILNYPEIFQYSSIWMENITHVTRQGSKEFGLTNTNRLIRTYSGCIGLKTGSTSKAGFCLSAVAERNELMLISVVMAAPDYKARLKDAASLLDYGFARCCRYIDNKPAELPELSVKKGKEETVSLSYDGTFRYLDTEGHSISDVKKEISLPEKTEAPIKKGAKAGEVIYTAGDKELGRLTILYAEDIERAGYLDCLRKTAGYLWLTAGQESFDKDTL</sequence>
<feature type="signal peptide" evidence="14">
    <location>
        <begin position="1"/>
        <end position="28"/>
    </location>
</feature>
<organism evidence="16 17">
    <name type="scientific">Blautia intestinihominis</name>
    <dbReference type="NCBI Taxonomy" id="3133152"/>
    <lineage>
        <taxon>Bacteria</taxon>
        <taxon>Bacillati</taxon>
        <taxon>Bacillota</taxon>
        <taxon>Clostridia</taxon>
        <taxon>Lachnospirales</taxon>
        <taxon>Lachnospiraceae</taxon>
        <taxon>Blautia</taxon>
    </lineage>
</organism>
<evidence type="ECO:0000256" key="8">
    <source>
        <dbReference type="ARBA" id="ARBA00022801"/>
    </source>
</evidence>
<dbReference type="Gene3D" id="3.40.710.10">
    <property type="entry name" value="DD-peptidase/beta-lactamase superfamily"/>
    <property type="match status" value="1"/>
</dbReference>
<feature type="domain" description="Peptidase S11 D-Ala-D-Ala carboxypeptidase A C-terminal" evidence="15">
    <location>
        <begin position="290"/>
        <end position="376"/>
    </location>
</feature>
<evidence type="ECO:0000256" key="13">
    <source>
        <dbReference type="RuleBase" id="RU004016"/>
    </source>
</evidence>
<keyword evidence="7 14" id="KW-0732">Signal</keyword>
<keyword evidence="10" id="KW-0573">Peptidoglycan synthesis</keyword>
<reference evidence="16 17" key="1">
    <citation type="submission" date="2024-03" db="EMBL/GenBank/DDBJ databases">
        <title>Human intestinal bacterial collection.</title>
        <authorList>
            <person name="Pauvert C."/>
            <person name="Hitch T.C.A."/>
            <person name="Clavel T."/>
        </authorList>
    </citation>
    <scope>NUCLEOTIDE SEQUENCE [LARGE SCALE GENOMIC DNA]</scope>
    <source>
        <strain evidence="16 17">CLA-AA-H95</strain>
    </source>
</reference>
<comment type="pathway">
    <text evidence="2">Cell wall biogenesis; peptidoglycan biosynthesis.</text>
</comment>
<comment type="function">
    <text evidence="1">Removes C-terminal D-alanyl residues from sugar-peptide cell wall precursors.</text>
</comment>
<evidence type="ECO:0000259" key="15">
    <source>
        <dbReference type="SMART" id="SM00936"/>
    </source>
</evidence>
<dbReference type="SUPFAM" id="SSF56601">
    <property type="entry name" value="beta-lactamase/transpeptidase-like"/>
    <property type="match status" value="1"/>
</dbReference>
<evidence type="ECO:0000256" key="2">
    <source>
        <dbReference type="ARBA" id="ARBA00004752"/>
    </source>
</evidence>
<dbReference type="EMBL" id="JBBMEI010000026">
    <property type="protein sequence ID" value="MEQ2358613.1"/>
    <property type="molecule type" value="Genomic_DNA"/>
</dbReference>
<dbReference type="InterPro" id="IPR012338">
    <property type="entry name" value="Beta-lactam/transpept-like"/>
</dbReference>